<sequence length="384" mass="44444">ISSSSQIQIDLIQELKALSFEPEDEKFNEYFKKLGTLSHVEKEAKFREFLVKMDQSNVSSGNIKSTHNNEYLMQFQINEYHEMEIVERVASFTKWHELEHILFESMTLLKTKNVKRHIGSFIKLIVNPISHQKIGSEQYQRAENAIILSDNSNEFVDGKSSFNKLIHLLFAASGDLNDTIISMNGLPLDFNQPVNISLTDKQSIKCLEIFSKVVQDSQMAKEYKVLANRDDIQTVVVMCKAIMLNQSDALKLNEKLNDKRFDRIYINNLGDESYVGIKSILTKFRLLLNANNLHATLITLFMNWLLSVPQSDQEEIMESILKDNSNKYNSKWKQKFNPNKVMGSISSLMFEISDEMNALYDHTQKFEKYMEMKDANKIAKNNHI</sequence>
<keyword evidence="2" id="KW-1185">Reference proteome</keyword>
<feature type="non-terminal residue" evidence="1">
    <location>
        <position position="1"/>
    </location>
</feature>
<reference evidence="1 2" key="1">
    <citation type="submission" date="2021-06" db="EMBL/GenBank/DDBJ databases">
        <authorList>
            <person name="Kallberg Y."/>
            <person name="Tangrot J."/>
            <person name="Rosling A."/>
        </authorList>
    </citation>
    <scope>NUCLEOTIDE SEQUENCE [LARGE SCALE GENOMIC DNA]</scope>
    <source>
        <strain evidence="1 2">120-4 pot B 10/14</strain>
    </source>
</reference>
<dbReference type="EMBL" id="CAJVQB010007377">
    <property type="protein sequence ID" value="CAG8702217.1"/>
    <property type="molecule type" value="Genomic_DNA"/>
</dbReference>
<protein>
    <submittedName>
        <fullName evidence="1">30043_t:CDS:1</fullName>
    </submittedName>
</protein>
<proteinExistence type="predicted"/>
<comment type="caution">
    <text evidence="1">The sequence shown here is derived from an EMBL/GenBank/DDBJ whole genome shotgun (WGS) entry which is preliminary data.</text>
</comment>
<gene>
    <name evidence="1" type="ORF">GMARGA_LOCUS12196</name>
</gene>
<organism evidence="1 2">
    <name type="scientific">Gigaspora margarita</name>
    <dbReference type="NCBI Taxonomy" id="4874"/>
    <lineage>
        <taxon>Eukaryota</taxon>
        <taxon>Fungi</taxon>
        <taxon>Fungi incertae sedis</taxon>
        <taxon>Mucoromycota</taxon>
        <taxon>Glomeromycotina</taxon>
        <taxon>Glomeromycetes</taxon>
        <taxon>Diversisporales</taxon>
        <taxon>Gigasporaceae</taxon>
        <taxon>Gigaspora</taxon>
    </lineage>
</organism>
<accession>A0ABN7UYS2</accession>
<evidence type="ECO:0000313" key="2">
    <source>
        <dbReference type="Proteomes" id="UP000789901"/>
    </source>
</evidence>
<dbReference type="Proteomes" id="UP000789901">
    <property type="component" value="Unassembled WGS sequence"/>
</dbReference>
<name>A0ABN7UYS2_GIGMA</name>
<evidence type="ECO:0000313" key="1">
    <source>
        <dbReference type="EMBL" id="CAG8702217.1"/>
    </source>
</evidence>